<keyword evidence="6" id="KW-1185">Reference proteome</keyword>
<dbReference type="PANTHER" id="PTHR46796">
    <property type="entry name" value="HTH-TYPE TRANSCRIPTIONAL ACTIVATOR RHAS-RELATED"/>
    <property type="match status" value="1"/>
</dbReference>
<evidence type="ECO:0000313" key="6">
    <source>
        <dbReference type="Proteomes" id="UP000587415"/>
    </source>
</evidence>
<proteinExistence type="predicted"/>
<dbReference type="Proteomes" id="UP000587415">
    <property type="component" value="Unassembled WGS sequence"/>
</dbReference>
<keyword evidence="1" id="KW-0805">Transcription regulation</keyword>
<dbReference type="RefSeq" id="WP_168045773.1">
    <property type="nucleotide sequence ID" value="NZ_JAATJM010000001.1"/>
</dbReference>
<dbReference type="EMBL" id="JAATJM010000001">
    <property type="protein sequence ID" value="NJC40938.1"/>
    <property type="molecule type" value="Genomic_DNA"/>
</dbReference>
<reference evidence="5 6" key="1">
    <citation type="submission" date="2020-03" db="EMBL/GenBank/DDBJ databases">
        <title>Genomic Encyclopedia of Type Strains, Phase IV (KMG-IV): sequencing the most valuable type-strain genomes for metagenomic binning, comparative biology and taxonomic classification.</title>
        <authorList>
            <person name="Goeker M."/>
        </authorList>
    </citation>
    <scope>NUCLEOTIDE SEQUENCE [LARGE SCALE GENOMIC DNA]</scope>
    <source>
        <strain evidence="5 6">DSM 4736</strain>
    </source>
</reference>
<keyword evidence="3" id="KW-0804">Transcription</keyword>
<dbReference type="Pfam" id="PF20240">
    <property type="entry name" value="DUF6597"/>
    <property type="match status" value="1"/>
</dbReference>
<evidence type="ECO:0000256" key="2">
    <source>
        <dbReference type="ARBA" id="ARBA00023125"/>
    </source>
</evidence>
<dbReference type="InterPro" id="IPR046532">
    <property type="entry name" value="DUF6597"/>
</dbReference>
<dbReference type="InterPro" id="IPR050204">
    <property type="entry name" value="AraC_XylS_family_regulators"/>
</dbReference>
<protein>
    <submittedName>
        <fullName evidence="5">AraC-like DNA-binding protein</fullName>
    </submittedName>
</protein>
<evidence type="ECO:0000256" key="1">
    <source>
        <dbReference type="ARBA" id="ARBA00023015"/>
    </source>
</evidence>
<dbReference type="GO" id="GO:0003700">
    <property type="term" value="F:DNA-binding transcription factor activity"/>
    <property type="evidence" value="ECO:0007669"/>
    <property type="project" value="InterPro"/>
</dbReference>
<accession>A0A7X5YJ69</accession>
<dbReference type="InterPro" id="IPR018060">
    <property type="entry name" value="HTH_AraC"/>
</dbReference>
<dbReference type="Pfam" id="PF12833">
    <property type="entry name" value="HTH_18"/>
    <property type="match status" value="1"/>
</dbReference>
<comment type="caution">
    <text evidence="5">The sequence shown here is derived from an EMBL/GenBank/DDBJ whole genome shotgun (WGS) entry which is preliminary data.</text>
</comment>
<feature type="domain" description="HTH araC/xylS-type" evidence="4">
    <location>
        <begin position="184"/>
        <end position="255"/>
    </location>
</feature>
<name>A0A7X5YJ69_9CAUL</name>
<evidence type="ECO:0000259" key="4">
    <source>
        <dbReference type="PROSITE" id="PS01124"/>
    </source>
</evidence>
<keyword evidence="2 5" id="KW-0238">DNA-binding</keyword>
<evidence type="ECO:0000313" key="5">
    <source>
        <dbReference type="EMBL" id="NJC40938.1"/>
    </source>
</evidence>
<dbReference type="PROSITE" id="PS01124">
    <property type="entry name" value="HTH_ARAC_FAMILY_2"/>
    <property type="match status" value="1"/>
</dbReference>
<gene>
    <name evidence="5" type="ORF">GGQ87_001196</name>
</gene>
<sequence length="276" mass="30815">MSGEGDRYQEFEPPAPLRPFVRTIWTYAAPAPEPAVQRIAPDGCPELIVDIGSPYEEQGPDGVFRLQPPALFAGQMTRPLALRPVGPVELVAVRFEPDGARDWLGLPLAEATDRRLDMTARTAEVRPPVIARAGDPEAQVEVVVHWLEAQRRAANWALDPVVRAEVEGAEQEEQAATRSPAEHRALQRRFRDRVGIPPRILRSILRFRRVFDHAGEPESEGWLQAGLDAGYFDQPQLARDFRRFLGCTATEWAREQVGLARLIASQSYKPGPLSPH</sequence>
<dbReference type="GO" id="GO:0043565">
    <property type="term" value="F:sequence-specific DNA binding"/>
    <property type="evidence" value="ECO:0007669"/>
    <property type="project" value="InterPro"/>
</dbReference>
<organism evidence="5 6">
    <name type="scientific">Brevundimonas alba</name>
    <dbReference type="NCBI Taxonomy" id="74314"/>
    <lineage>
        <taxon>Bacteria</taxon>
        <taxon>Pseudomonadati</taxon>
        <taxon>Pseudomonadota</taxon>
        <taxon>Alphaproteobacteria</taxon>
        <taxon>Caulobacterales</taxon>
        <taxon>Caulobacteraceae</taxon>
        <taxon>Brevundimonas</taxon>
    </lineage>
</organism>
<dbReference type="PANTHER" id="PTHR46796:SF15">
    <property type="entry name" value="BLL1074 PROTEIN"/>
    <property type="match status" value="1"/>
</dbReference>
<dbReference type="Gene3D" id="1.10.10.60">
    <property type="entry name" value="Homeodomain-like"/>
    <property type="match status" value="1"/>
</dbReference>
<evidence type="ECO:0000256" key="3">
    <source>
        <dbReference type="ARBA" id="ARBA00023163"/>
    </source>
</evidence>
<dbReference type="AlphaFoldDB" id="A0A7X5YJ69"/>